<dbReference type="RefSeq" id="WP_160819345.1">
    <property type="nucleotide sequence ID" value="NZ_JBHSXE010000001.1"/>
</dbReference>
<dbReference type="Proteomes" id="UP001596380">
    <property type="component" value="Unassembled WGS sequence"/>
</dbReference>
<protein>
    <recommendedName>
        <fullName evidence="4">Neocarzinostatin family protein</fullName>
    </recommendedName>
</protein>
<dbReference type="EMBL" id="JBHSXS010000007">
    <property type="protein sequence ID" value="MFC6881159.1"/>
    <property type="molecule type" value="Genomic_DNA"/>
</dbReference>
<feature type="signal peptide" evidence="1">
    <location>
        <begin position="1"/>
        <end position="27"/>
    </location>
</feature>
<name>A0ABW2CHY3_9ACTN</name>
<gene>
    <name evidence="2" type="ORF">ACFQKB_15430</name>
</gene>
<organism evidence="2 3">
    <name type="scientific">Actinomadura yumaensis</name>
    <dbReference type="NCBI Taxonomy" id="111807"/>
    <lineage>
        <taxon>Bacteria</taxon>
        <taxon>Bacillati</taxon>
        <taxon>Actinomycetota</taxon>
        <taxon>Actinomycetes</taxon>
        <taxon>Streptosporangiales</taxon>
        <taxon>Thermomonosporaceae</taxon>
        <taxon>Actinomadura</taxon>
    </lineage>
</organism>
<proteinExistence type="predicted"/>
<keyword evidence="1" id="KW-0732">Signal</keyword>
<evidence type="ECO:0008006" key="4">
    <source>
        <dbReference type="Google" id="ProtNLM"/>
    </source>
</evidence>
<keyword evidence="3" id="KW-1185">Reference proteome</keyword>
<feature type="chain" id="PRO_5046400163" description="Neocarzinostatin family protein" evidence="1">
    <location>
        <begin position="28"/>
        <end position="224"/>
    </location>
</feature>
<evidence type="ECO:0000313" key="2">
    <source>
        <dbReference type="EMBL" id="MFC6881159.1"/>
    </source>
</evidence>
<comment type="caution">
    <text evidence="2">The sequence shown here is derived from an EMBL/GenBank/DDBJ whole genome shotgun (WGS) entry which is preliminary data.</text>
</comment>
<sequence>MVRTRQALTLGAAALAAVALAATPASAAGTVIHKGGPTGDPYTGKVRASLLGTASVTTSLGSGTCNRSTMDGSVNSDGTGLTITSASFTNDPGPACPGGGGTVAVTTEALPWSGGSVAYDSSHTGDRDAAVTIAGFKVKAVASVLGGITCYYGGSLTASGYNPDNPNRPDPKVAEAQVKVDGAKVAKQSGSNFLCPGDATVTSAYRLQGETSPGTFGQTLYITG</sequence>
<evidence type="ECO:0000313" key="3">
    <source>
        <dbReference type="Proteomes" id="UP001596380"/>
    </source>
</evidence>
<reference evidence="3" key="1">
    <citation type="journal article" date="2019" name="Int. J. Syst. Evol. Microbiol.">
        <title>The Global Catalogue of Microorganisms (GCM) 10K type strain sequencing project: providing services to taxonomists for standard genome sequencing and annotation.</title>
        <authorList>
            <consortium name="The Broad Institute Genomics Platform"/>
            <consortium name="The Broad Institute Genome Sequencing Center for Infectious Disease"/>
            <person name="Wu L."/>
            <person name="Ma J."/>
        </authorList>
    </citation>
    <scope>NUCLEOTIDE SEQUENCE [LARGE SCALE GENOMIC DNA]</scope>
    <source>
        <strain evidence="3">JCM 3369</strain>
    </source>
</reference>
<evidence type="ECO:0000256" key="1">
    <source>
        <dbReference type="SAM" id="SignalP"/>
    </source>
</evidence>
<accession>A0ABW2CHY3</accession>